<sequence>MSPERLTGASLLQILYALRSEWQLMEQMTDNLLLCGFVGLRVEERVWGPAVCSKHRDRLLNTDMFRRIMAAILAHREVKPLLSDKPFSVDGTLVKAWASMKSFRRKEERTPGAMLQAYLQALKPPPSRQSRPRIPKPARCPPDTSRAAMRQSISAQRRAATQLMPRQRIRRHGFTGSRGVPVHMLCYTGHALMENRAGLIVQGDLTQADGQAEHSVA</sequence>
<feature type="region of interest" description="Disordered" evidence="1">
    <location>
        <begin position="123"/>
        <end position="146"/>
    </location>
</feature>
<name>A0A3P3DDI0_9RHOB</name>
<gene>
    <name evidence="3" type="ORF">EG244_14775</name>
</gene>
<comment type="caution">
    <text evidence="3">The sequence shown here is derived from an EMBL/GenBank/DDBJ whole genome shotgun (WGS) entry which is preliminary data.</text>
</comment>
<dbReference type="Proteomes" id="UP000282125">
    <property type="component" value="Unassembled WGS sequence"/>
</dbReference>
<accession>A0A3P3DDI0</accession>
<dbReference type="PANTHER" id="PTHR35604:SF2">
    <property type="entry name" value="TRANSPOSASE INSH FOR INSERTION SEQUENCE ELEMENT IS5A-RELATED"/>
    <property type="match status" value="1"/>
</dbReference>
<dbReference type="Pfam" id="PF05598">
    <property type="entry name" value="DUF772"/>
    <property type="match status" value="1"/>
</dbReference>
<proteinExistence type="predicted"/>
<feature type="domain" description="Transposase InsH N-terminal" evidence="2">
    <location>
        <begin position="2"/>
        <end position="58"/>
    </location>
</feature>
<evidence type="ECO:0000313" key="4">
    <source>
        <dbReference type="Proteomes" id="UP000282125"/>
    </source>
</evidence>
<organism evidence="3 4">
    <name type="scientific">Falsigemmobacter faecalis</name>
    <dbReference type="NCBI Taxonomy" id="2488730"/>
    <lineage>
        <taxon>Bacteria</taxon>
        <taxon>Pseudomonadati</taxon>
        <taxon>Pseudomonadota</taxon>
        <taxon>Alphaproteobacteria</taxon>
        <taxon>Rhodobacterales</taxon>
        <taxon>Paracoccaceae</taxon>
        <taxon>Falsigemmobacter</taxon>
    </lineage>
</organism>
<dbReference type="AlphaFoldDB" id="A0A3P3DDI0"/>
<dbReference type="PANTHER" id="PTHR35604">
    <property type="entry name" value="TRANSPOSASE INSH FOR INSERTION SEQUENCE ELEMENT IS5A-RELATED"/>
    <property type="match status" value="1"/>
</dbReference>
<evidence type="ECO:0000259" key="2">
    <source>
        <dbReference type="Pfam" id="PF05598"/>
    </source>
</evidence>
<dbReference type="EMBL" id="RRAZ01000024">
    <property type="protein sequence ID" value="RRH72375.1"/>
    <property type="molecule type" value="Genomic_DNA"/>
</dbReference>
<reference evidence="3 4" key="1">
    <citation type="submission" date="2018-11" db="EMBL/GenBank/DDBJ databases">
        <title>Gemmobacter sp. nov., YIM 102744-1 draft genome.</title>
        <authorList>
            <person name="Li G."/>
            <person name="Jiang Y."/>
        </authorList>
    </citation>
    <scope>NUCLEOTIDE SEQUENCE [LARGE SCALE GENOMIC DNA]</scope>
    <source>
        <strain evidence="3 4">YIM 102744-1</strain>
    </source>
</reference>
<dbReference type="InterPro" id="IPR008490">
    <property type="entry name" value="Transposase_InsH_N"/>
</dbReference>
<protein>
    <submittedName>
        <fullName evidence="3">Transposase</fullName>
    </submittedName>
</protein>
<keyword evidence="4" id="KW-1185">Reference proteome</keyword>
<evidence type="ECO:0000313" key="3">
    <source>
        <dbReference type="EMBL" id="RRH72375.1"/>
    </source>
</evidence>
<evidence type="ECO:0000256" key="1">
    <source>
        <dbReference type="SAM" id="MobiDB-lite"/>
    </source>
</evidence>